<proteinExistence type="predicted"/>
<feature type="region of interest" description="Disordered" evidence="1">
    <location>
        <begin position="45"/>
        <end position="74"/>
    </location>
</feature>
<name>A0A4Y2WUT3_ARAVE</name>
<dbReference type="Proteomes" id="UP000499080">
    <property type="component" value="Unassembled WGS sequence"/>
</dbReference>
<feature type="region of interest" description="Disordered" evidence="1">
    <location>
        <begin position="90"/>
        <end position="145"/>
    </location>
</feature>
<dbReference type="EMBL" id="BGPR01066771">
    <property type="protein sequence ID" value="GBO41215.1"/>
    <property type="molecule type" value="Genomic_DNA"/>
</dbReference>
<keyword evidence="3" id="KW-1185">Reference proteome</keyword>
<feature type="compositionally biased region" description="Polar residues" evidence="1">
    <location>
        <begin position="125"/>
        <end position="138"/>
    </location>
</feature>
<accession>A0A4Y2WUT3</accession>
<organism evidence="2 3">
    <name type="scientific">Araneus ventricosus</name>
    <name type="common">Orbweaver spider</name>
    <name type="synonym">Epeira ventricosa</name>
    <dbReference type="NCBI Taxonomy" id="182803"/>
    <lineage>
        <taxon>Eukaryota</taxon>
        <taxon>Metazoa</taxon>
        <taxon>Ecdysozoa</taxon>
        <taxon>Arthropoda</taxon>
        <taxon>Chelicerata</taxon>
        <taxon>Arachnida</taxon>
        <taxon>Araneae</taxon>
        <taxon>Araneomorphae</taxon>
        <taxon>Entelegynae</taxon>
        <taxon>Araneoidea</taxon>
        <taxon>Araneidae</taxon>
        <taxon>Araneus</taxon>
    </lineage>
</organism>
<dbReference type="AlphaFoldDB" id="A0A4Y2WUT3"/>
<evidence type="ECO:0000313" key="2">
    <source>
        <dbReference type="EMBL" id="GBO41215.1"/>
    </source>
</evidence>
<feature type="compositionally biased region" description="Polar residues" evidence="1">
    <location>
        <begin position="90"/>
        <end position="99"/>
    </location>
</feature>
<sequence>MEKQWRVRDLSDEDRIKNRIFCSHSYVNSPIYNLSSPLRNFRRRAHAMFNRNSSTDGTPPRPNKEGVTGSEQSQLGTALVLVSAYARESSPGTLTTLNAKPQRMTLSLDPSRLTRRMDTSHDTPRTNSAPPSKGSPRTANGFGCP</sequence>
<evidence type="ECO:0000256" key="1">
    <source>
        <dbReference type="SAM" id="MobiDB-lite"/>
    </source>
</evidence>
<comment type="caution">
    <text evidence="2">The sequence shown here is derived from an EMBL/GenBank/DDBJ whole genome shotgun (WGS) entry which is preliminary data.</text>
</comment>
<protein>
    <submittedName>
        <fullName evidence="2">Uncharacterized protein</fullName>
    </submittedName>
</protein>
<feature type="compositionally biased region" description="Basic and acidic residues" evidence="1">
    <location>
        <begin position="115"/>
        <end position="124"/>
    </location>
</feature>
<reference evidence="2 3" key="1">
    <citation type="journal article" date="2019" name="Sci. Rep.">
        <title>Orb-weaving spider Araneus ventricosus genome elucidates the spidroin gene catalogue.</title>
        <authorList>
            <person name="Kono N."/>
            <person name="Nakamura H."/>
            <person name="Ohtoshi R."/>
            <person name="Moran D.A.P."/>
            <person name="Shinohara A."/>
            <person name="Yoshida Y."/>
            <person name="Fujiwara M."/>
            <person name="Mori M."/>
            <person name="Tomita M."/>
            <person name="Arakawa K."/>
        </authorList>
    </citation>
    <scope>NUCLEOTIDE SEQUENCE [LARGE SCALE GENOMIC DNA]</scope>
</reference>
<gene>
    <name evidence="2" type="ORF">AVEN_97766_1</name>
</gene>
<evidence type="ECO:0000313" key="3">
    <source>
        <dbReference type="Proteomes" id="UP000499080"/>
    </source>
</evidence>